<evidence type="ECO:0000259" key="14">
    <source>
        <dbReference type="Pfam" id="PF00593"/>
    </source>
</evidence>
<dbReference type="PANTHER" id="PTHR47234">
    <property type="match status" value="1"/>
</dbReference>
<dbReference type="InterPro" id="IPR036942">
    <property type="entry name" value="Beta-barrel_TonB_sf"/>
</dbReference>
<evidence type="ECO:0000256" key="3">
    <source>
        <dbReference type="ARBA" id="ARBA00022448"/>
    </source>
</evidence>
<evidence type="ECO:0000259" key="15">
    <source>
        <dbReference type="Pfam" id="PF07715"/>
    </source>
</evidence>
<evidence type="ECO:0000256" key="2">
    <source>
        <dbReference type="ARBA" id="ARBA00009810"/>
    </source>
</evidence>
<dbReference type="InterPro" id="IPR037066">
    <property type="entry name" value="Plug_dom_sf"/>
</dbReference>
<dbReference type="Pfam" id="PF07715">
    <property type="entry name" value="Plug"/>
    <property type="match status" value="1"/>
</dbReference>
<feature type="short sequence motif" description="TonB C-terminal box" evidence="12">
    <location>
        <begin position="937"/>
        <end position="954"/>
    </location>
</feature>
<evidence type="ECO:0000313" key="17">
    <source>
        <dbReference type="Proteomes" id="UP000443353"/>
    </source>
</evidence>
<evidence type="ECO:0000256" key="10">
    <source>
        <dbReference type="ARBA" id="ARBA00023237"/>
    </source>
</evidence>
<keyword evidence="9 16" id="KW-0675">Receptor</keyword>
<dbReference type="RefSeq" id="WP_160409572.1">
    <property type="nucleotide sequence ID" value="NZ_WSES01000005.1"/>
</dbReference>
<dbReference type="PROSITE" id="PS01156">
    <property type="entry name" value="TONB_DEPENDENT_REC_2"/>
    <property type="match status" value="1"/>
</dbReference>
<evidence type="ECO:0000256" key="7">
    <source>
        <dbReference type="ARBA" id="ARBA00023077"/>
    </source>
</evidence>
<dbReference type="InterPro" id="IPR012910">
    <property type="entry name" value="Plug_dom"/>
</dbReference>
<evidence type="ECO:0000256" key="9">
    <source>
        <dbReference type="ARBA" id="ARBA00023170"/>
    </source>
</evidence>
<feature type="domain" description="TonB-dependent receptor-like beta-barrel" evidence="14">
    <location>
        <begin position="476"/>
        <end position="912"/>
    </location>
</feature>
<dbReference type="AlphaFoldDB" id="A0A7X3G1A7"/>
<evidence type="ECO:0000256" key="8">
    <source>
        <dbReference type="ARBA" id="ARBA00023136"/>
    </source>
</evidence>
<dbReference type="InterPro" id="IPR000531">
    <property type="entry name" value="Beta-barrel_TonB"/>
</dbReference>
<keyword evidence="6" id="KW-0732">Signal</keyword>
<proteinExistence type="inferred from homology"/>
<keyword evidence="8 11" id="KW-0472">Membrane</keyword>
<keyword evidence="4 11" id="KW-1134">Transmembrane beta strand</keyword>
<accession>A0A7X3G1A7</accession>
<dbReference type="PROSITE" id="PS52016">
    <property type="entry name" value="TONB_DEPENDENT_REC_3"/>
    <property type="match status" value="1"/>
</dbReference>
<dbReference type="InterPro" id="IPR010917">
    <property type="entry name" value="TonB_rcpt_CS"/>
</dbReference>
<dbReference type="SUPFAM" id="SSF56935">
    <property type="entry name" value="Porins"/>
    <property type="match status" value="1"/>
</dbReference>
<evidence type="ECO:0000256" key="1">
    <source>
        <dbReference type="ARBA" id="ARBA00004571"/>
    </source>
</evidence>
<evidence type="ECO:0000256" key="5">
    <source>
        <dbReference type="ARBA" id="ARBA00022692"/>
    </source>
</evidence>
<gene>
    <name evidence="16" type="ORF">GPY61_16990</name>
</gene>
<dbReference type="EMBL" id="WSES01000005">
    <property type="protein sequence ID" value="MVW61630.1"/>
    <property type="molecule type" value="Genomic_DNA"/>
</dbReference>
<dbReference type="CDD" id="cd01347">
    <property type="entry name" value="ligand_gated_channel"/>
    <property type="match status" value="1"/>
</dbReference>
<evidence type="ECO:0000256" key="11">
    <source>
        <dbReference type="PROSITE-ProRule" id="PRU01360"/>
    </source>
</evidence>
<evidence type="ECO:0000256" key="6">
    <source>
        <dbReference type="ARBA" id="ARBA00022729"/>
    </source>
</evidence>
<evidence type="ECO:0000256" key="13">
    <source>
        <dbReference type="RuleBase" id="RU003357"/>
    </source>
</evidence>
<dbReference type="Pfam" id="PF00593">
    <property type="entry name" value="TonB_dep_Rec_b-barrel"/>
    <property type="match status" value="1"/>
</dbReference>
<comment type="similarity">
    <text evidence="2 11 13">Belongs to the TonB-dependent receptor family.</text>
</comment>
<keyword evidence="5 11" id="KW-0812">Transmembrane</keyword>
<comment type="subcellular location">
    <subcellularLocation>
        <location evidence="1 11">Cell outer membrane</location>
        <topology evidence="1 11">Multi-pass membrane protein</topology>
    </subcellularLocation>
</comment>
<organism evidence="16 17">
    <name type="scientific">Massilia cellulosiltytica</name>
    <dbReference type="NCBI Taxonomy" id="2683234"/>
    <lineage>
        <taxon>Bacteria</taxon>
        <taxon>Pseudomonadati</taxon>
        <taxon>Pseudomonadota</taxon>
        <taxon>Betaproteobacteria</taxon>
        <taxon>Burkholderiales</taxon>
        <taxon>Oxalobacteraceae</taxon>
        <taxon>Telluria group</taxon>
        <taxon>Massilia</taxon>
    </lineage>
</organism>
<keyword evidence="3 11" id="KW-0813">Transport</keyword>
<sequence>MFAGGMALGASVVHAQDNAAAPAASMQRVEVTGSRIPSLNTEGSSPITTLSAKDIKIDGVRNTEDLLNNLPQVFASQGAAISNGASGTATVDLRGMGSQRTLVLVNGKRLPSGSVLSVAADLNQIPSELIRRVDVLTGGAGAVYGSGAVSGVVNFILKDNYEGVELEANISGANHKQHNDEIQGVVNKKGFPLPGNHTFDAKKYDFSLLAGSNFADNKGNATFFVSHRHADALLQSQRDFSACSLGASDPGFACSGSGTSIARVGTFTPDANGNPRKYVSATDAYNFGPLNFFQRPSDEYNVNSMLHYDINENARLYSEFNFHNYTTDAQIAPGGIFYGQQATIGYDNPLLNDAWRAALGLKAPGDTTTVSVGKRNVEGGPRSTNITDSSFREVLGVKGMIGDWSYDVFGQFARVNHSDRATGYFSTRLIANALDVVADPTTGKAVCRSVVNGSDPACVPYNLFKQGGVTQAALDYLNATGSNGGFTQQSVFGLNFGTDLTRFGLKLPTAESGAGVSFGYEQRMEKLSFQPDYENQTGDLSGAGGASPAVTGAYNVKEAFGEFKLPLLDNMPFSKHMDLSGSYRRSNYSTDAKTNTFGLGLDWQPIDQVRVRGSAQRAVRAPNIYELYTPQAVVLAGPNDDPCGGESPKATQAQCANTGLPASLYGKVAENSTNQYNGRTGGNPNVKPETANTYTIGIVIDPIKNLTITLDAFKLKIKDAIQAVNAQSVFTQCLQTGNALYCNMIHRDSLGSLWLLPTGYVEAGTTNIGSQGTSGLDVGASYRTRLPQSYGNLDFTLNGTYLKSYTVENLPGTGSYDCAGLYGPTCGISAPAMPKWRHKLRTTWSSPYNLDLSLTWRYIDRVKNDMLDSNTQLAGELDTQRDAYLASRSYFDLNGVYRFSRKLALSFGVNNLLDKDPPIASSSSVTGTYGNGNTFPQVYDAYGRFIYANVTYRF</sequence>
<comment type="caution">
    <text evidence="16">The sequence shown here is derived from an EMBL/GenBank/DDBJ whole genome shotgun (WGS) entry which is preliminary data.</text>
</comment>
<dbReference type="PANTHER" id="PTHR47234:SF2">
    <property type="entry name" value="TONB-DEPENDENT RECEPTOR"/>
    <property type="match status" value="1"/>
</dbReference>
<evidence type="ECO:0000256" key="4">
    <source>
        <dbReference type="ARBA" id="ARBA00022452"/>
    </source>
</evidence>
<keyword evidence="17" id="KW-1185">Reference proteome</keyword>
<protein>
    <submittedName>
        <fullName evidence="16">TonB-dependent receptor</fullName>
    </submittedName>
</protein>
<keyword evidence="7 13" id="KW-0798">TonB box</keyword>
<reference evidence="16 17" key="1">
    <citation type="submission" date="2019-12" db="EMBL/GenBank/DDBJ databases">
        <authorList>
            <person name="Li C."/>
            <person name="Zhao J."/>
        </authorList>
    </citation>
    <scope>NUCLEOTIDE SEQUENCE [LARGE SCALE GENOMIC DNA]</scope>
    <source>
        <strain evidence="16 17">NEAU-DD11</strain>
    </source>
</reference>
<dbReference type="GO" id="GO:0009279">
    <property type="term" value="C:cell outer membrane"/>
    <property type="evidence" value="ECO:0007669"/>
    <property type="project" value="UniProtKB-SubCell"/>
</dbReference>
<feature type="domain" description="TonB-dependent receptor plug" evidence="15">
    <location>
        <begin position="44"/>
        <end position="152"/>
    </location>
</feature>
<dbReference type="Gene3D" id="2.40.170.20">
    <property type="entry name" value="TonB-dependent receptor, beta-barrel domain"/>
    <property type="match status" value="1"/>
</dbReference>
<evidence type="ECO:0000256" key="12">
    <source>
        <dbReference type="PROSITE-ProRule" id="PRU10144"/>
    </source>
</evidence>
<dbReference type="Gene3D" id="2.170.130.10">
    <property type="entry name" value="TonB-dependent receptor, plug domain"/>
    <property type="match status" value="1"/>
</dbReference>
<name>A0A7X3G1A7_9BURK</name>
<dbReference type="Proteomes" id="UP000443353">
    <property type="component" value="Unassembled WGS sequence"/>
</dbReference>
<evidence type="ECO:0000313" key="16">
    <source>
        <dbReference type="EMBL" id="MVW61630.1"/>
    </source>
</evidence>
<keyword evidence="10 11" id="KW-0998">Cell outer membrane</keyword>
<dbReference type="InterPro" id="IPR039426">
    <property type="entry name" value="TonB-dep_rcpt-like"/>
</dbReference>